<dbReference type="EMBL" id="SOJN01000122">
    <property type="protein sequence ID" value="TET44536.1"/>
    <property type="molecule type" value="Genomic_DNA"/>
</dbReference>
<dbReference type="Proteomes" id="UP000315525">
    <property type="component" value="Unassembled WGS sequence"/>
</dbReference>
<dbReference type="InterPro" id="IPR003593">
    <property type="entry name" value="AAA+_ATPase"/>
</dbReference>
<proteinExistence type="inferred from homology"/>
<dbReference type="GO" id="GO:0005524">
    <property type="term" value="F:ATP binding"/>
    <property type="evidence" value="ECO:0007669"/>
    <property type="project" value="UniProtKB-KW"/>
</dbReference>
<reference evidence="5 6" key="1">
    <citation type="submission" date="2019-03" db="EMBL/GenBank/DDBJ databases">
        <title>Metabolic potential of uncultured bacteria and archaea associated with petroleum seepage in deep-sea sediments.</title>
        <authorList>
            <person name="Dong X."/>
            <person name="Hubert C."/>
        </authorList>
    </citation>
    <scope>NUCLEOTIDE SEQUENCE [LARGE SCALE GENOMIC DNA]</scope>
    <source>
        <strain evidence="5">E44_bin18</strain>
    </source>
</reference>
<dbReference type="NCBIfam" id="NF010248">
    <property type="entry name" value="PRK13695.1"/>
    <property type="match status" value="1"/>
</dbReference>
<evidence type="ECO:0000256" key="2">
    <source>
        <dbReference type="ARBA" id="ARBA00022801"/>
    </source>
</evidence>
<keyword evidence="2" id="KW-0378">Hydrolase</keyword>
<accession>A0A523UPV2</accession>
<dbReference type="SUPFAM" id="SSF52540">
    <property type="entry name" value="P-loop containing nucleoside triphosphate hydrolases"/>
    <property type="match status" value="1"/>
</dbReference>
<dbReference type="AlphaFoldDB" id="A0A523UPV2"/>
<dbReference type="PANTHER" id="PTHR43146:SF1">
    <property type="entry name" value="CANCER-RELATED NUCLEOSIDE-TRIPHOSPHATASE"/>
    <property type="match status" value="1"/>
</dbReference>
<name>A0A523UPV2_UNCT6</name>
<keyword evidence="3" id="KW-0067">ATP-binding</keyword>
<dbReference type="GO" id="GO:0017111">
    <property type="term" value="F:ribonucleoside triphosphate phosphatase activity"/>
    <property type="evidence" value="ECO:0007669"/>
    <property type="project" value="InterPro"/>
</dbReference>
<evidence type="ECO:0000313" key="6">
    <source>
        <dbReference type="Proteomes" id="UP000315525"/>
    </source>
</evidence>
<dbReference type="HAMAP" id="MF_00796">
    <property type="entry name" value="NTPase_1"/>
    <property type="match status" value="1"/>
</dbReference>
<evidence type="ECO:0000313" key="5">
    <source>
        <dbReference type="EMBL" id="TET44536.1"/>
    </source>
</evidence>
<dbReference type="SMART" id="SM00382">
    <property type="entry name" value="AAA"/>
    <property type="match status" value="1"/>
</dbReference>
<dbReference type="InterPro" id="IPR004948">
    <property type="entry name" value="Nuc-triphosphatase_THEP1"/>
</dbReference>
<evidence type="ECO:0000259" key="4">
    <source>
        <dbReference type="SMART" id="SM00382"/>
    </source>
</evidence>
<feature type="domain" description="AAA+ ATPase" evidence="4">
    <location>
        <begin position="4"/>
        <end position="158"/>
    </location>
</feature>
<sequence>MGREVKNLLIMGRPGVGKTTLIKAVVGRSTREKTAGFFTQEVREDGKRTGFKIETLDGRAGVLATILAEHGPRVGRYRVNLRDLERIGVTGIEEGLAGCDLIVIDEIGKMELLSKRFRDVVKKAFDSDARVLATVKIGRQGFIKELIERGDTEVLTLTEANREAVAETALNFLEGRK</sequence>
<organism evidence="5 6">
    <name type="scientific">candidate division TA06 bacterium</name>
    <dbReference type="NCBI Taxonomy" id="2250710"/>
    <lineage>
        <taxon>Bacteria</taxon>
        <taxon>Bacteria division TA06</taxon>
    </lineage>
</organism>
<keyword evidence="1" id="KW-0547">Nucleotide-binding</keyword>
<comment type="caution">
    <text evidence="5">The sequence shown here is derived from an EMBL/GenBank/DDBJ whole genome shotgun (WGS) entry which is preliminary data.</text>
</comment>
<evidence type="ECO:0000256" key="3">
    <source>
        <dbReference type="ARBA" id="ARBA00022840"/>
    </source>
</evidence>
<dbReference type="PANTHER" id="PTHR43146">
    <property type="entry name" value="CANCER-RELATED NUCLEOSIDE-TRIPHOSPHATASE"/>
    <property type="match status" value="1"/>
</dbReference>
<evidence type="ECO:0000256" key="1">
    <source>
        <dbReference type="ARBA" id="ARBA00022741"/>
    </source>
</evidence>
<dbReference type="Pfam" id="PF03266">
    <property type="entry name" value="NTPase_1"/>
    <property type="match status" value="1"/>
</dbReference>
<protein>
    <submittedName>
        <fullName evidence="5">NTPase</fullName>
    </submittedName>
</protein>
<dbReference type="Gene3D" id="3.40.50.300">
    <property type="entry name" value="P-loop containing nucleotide triphosphate hydrolases"/>
    <property type="match status" value="1"/>
</dbReference>
<dbReference type="InterPro" id="IPR027417">
    <property type="entry name" value="P-loop_NTPase"/>
</dbReference>
<gene>
    <name evidence="5" type="ORF">E3J62_10030</name>
</gene>